<evidence type="ECO:0000313" key="8">
    <source>
        <dbReference type="EMBL" id="KXG22878.1"/>
    </source>
</evidence>
<dbReference type="OrthoDB" id="1924787at2759"/>
<dbReference type="Gramene" id="KXG22878">
    <property type="protein sequence ID" value="KXG22878"/>
    <property type="gene ID" value="SORBI_3008G021000"/>
</dbReference>
<organism evidence="8 9">
    <name type="scientific">Sorghum bicolor</name>
    <name type="common">Sorghum</name>
    <name type="synonym">Sorghum vulgare</name>
    <dbReference type="NCBI Taxonomy" id="4558"/>
    <lineage>
        <taxon>Eukaryota</taxon>
        <taxon>Viridiplantae</taxon>
        <taxon>Streptophyta</taxon>
        <taxon>Embryophyta</taxon>
        <taxon>Tracheophyta</taxon>
        <taxon>Spermatophyta</taxon>
        <taxon>Magnoliopsida</taxon>
        <taxon>Liliopsida</taxon>
        <taxon>Poales</taxon>
        <taxon>Poaceae</taxon>
        <taxon>PACMAD clade</taxon>
        <taxon>Panicoideae</taxon>
        <taxon>Andropogonodae</taxon>
        <taxon>Andropogoneae</taxon>
        <taxon>Sorghinae</taxon>
        <taxon>Sorghum</taxon>
    </lineage>
</organism>
<feature type="domain" description="Exostosin GT47" evidence="7">
    <location>
        <begin position="111"/>
        <end position="425"/>
    </location>
</feature>
<feature type="compositionally biased region" description="Low complexity" evidence="6">
    <location>
        <begin position="56"/>
        <end position="68"/>
    </location>
</feature>
<dbReference type="FunCoup" id="A0A1B6PB60">
    <property type="interactions" value="260"/>
</dbReference>
<evidence type="ECO:0000313" key="9">
    <source>
        <dbReference type="Proteomes" id="UP000000768"/>
    </source>
</evidence>
<dbReference type="STRING" id="4558.A0A1B6PB60"/>
<evidence type="ECO:0000256" key="1">
    <source>
        <dbReference type="ARBA" id="ARBA00004323"/>
    </source>
</evidence>
<evidence type="ECO:0000256" key="6">
    <source>
        <dbReference type="SAM" id="MobiDB-lite"/>
    </source>
</evidence>
<keyword evidence="3" id="KW-0328">Glycosyltransferase</keyword>
<gene>
    <name evidence="8" type="ORF">SORBI_3008G021000</name>
</gene>
<keyword evidence="9" id="KW-1185">Reference proteome</keyword>
<dbReference type="PANTHER" id="PTHR11062:SF99">
    <property type="entry name" value="EXOSTOSIN FAMILY PROTEIN"/>
    <property type="match status" value="1"/>
</dbReference>
<dbReference type="EMBL" id="CM000767">
    <property type="protein sequence ID" value="KXG22878.1"/>
    <property type="molecule type" value="Genomic_DNA"/>
</dbReference>
<proteinExistence type="inferred from homology"/>
<reference evidence="8 9" key="1">
    <citation type="journal article" date="2009" name="Nature">
        <title>The Sorghum bicolor genome and the diversification of grasses.</title>
        <authorList>
            <person name="Paterson A.H."/>
            <person name="Bowers J.E."/>
            <person name="Bruggmann R."/>
            <person name="Dubchak I."/>
            <person name="Grimwood J."/>
            <person name="Gundlach H."/>
            <person name="Haberer G."/>
            <person name="Hellsten U."/>
            <person name="Mitros T."/>
            <person name="Poliakov A."/>
            <person name="Schmutz J."/>
            <person name="Spannagl M."/>
            <person name="Tang H."/>
            <person name="Wang X."/>
            <person name="Wicker T."/>
            <person name="Bharti A.K."/>
            <person name="Chapman J."/>
            <person name="Feltus F.A."/>
            <person name="Gowik U."/>
            <person name="Grigoriev I.V."/>
            <person name="Lyons E."/>
            <person name="Maher C.A."/>
            <person name="Martis M."/>
            <person name="Narechania A."/>
            <person name="Otillar R.P."/>
            <person name="Penning B.W."/>
            <person name="Salamov A.A."/>
            <person name="Wang Y."/>
            <person name="Zhang L."/>
            <person name="Carpita N.C."/>
            <person name="Freeling M."/>
            <person name="Gingle A.R."/>
            <person name="Hash C.T."/>
            <person name="Keller B."/>
            <person name="Klein P."/>
            <person name="Kresovich S."/>
            <person name="McCann M.C."/>
            <person name="Ming R."/>
            <person name="Peterson D.G."/>
            <person name="Mehboob-ur-Rahman"/>
            <person name="Ware D."/>
            <person name="Westhoff P."/>
            <person name="Mayer K.F."/>
            <person name="Messing J."/>
            <person name="Rokhsar D.S."/>
        </authorList>
    </citation>
    <scope>NUCLEOTIDE SEQUENCE [LARGE SCALE GENOMIC DNA]</scope>
    <source>
        <strain evidence="9">cv. BTx623</strain>
    </source>
</reference>
<feature type="region of interest" description="Disordered" evidence="6">
    <location>
        <begin position="56"/>
        <end position="103"/>
    </location>
</feature>
<dbReference type="eggNOG" id="KOG1021">
    <property type="taxonomic scope" value="Eukaryota"/>
</dbReference>
<dbReference type="InterPro" id="IPR004263">
    <property type="entry name" value="Exostosin"/>
</dbReference>
<dbReference type="Proteomes" id="UP000000768">
    <property type="component" value="Chromosome 8"/>
</dbReference>
<keyword evidence="4" id="KW-0812">Transmembrane</keyword>
<keyword evidence="4" id="KW-0735">Signal-anchor</keyword>
<evidence type="ECO:0000256" key="3">
    <source>
        <dbReference type="ARBA" id="ARBA00022676"/>
    </source>
</evidence>
<reference evidence="9" key="3">
    <citation type="journal article" date="2018" name="Plant J.">
        <title>The Sorghum bicolor reference genome: improved assembly, gene annotations, a transcriptome atlas, and signatures of genome organization.</title>
        <authorList>
            <person name="McCormick R.F."/>
            <person name="Truong S.K."/>
            <person name="Sreedasyam A."/>
            <person name="Jenkins J."/>
            <person name="Shu S."/>
            <person name="Sims D."/>
            <person name="Kennedy M."/>
            <person name="Amirebrahimi M."/>
            <person name="Weers B.D."/>
            <person name="McKinley B."/>
            <person name="Mattison A."/>
            <person name="Morishige D.T."/>
            <person name="Grimwood J."/>
            <person name="Schmutz J."/>
            <person name="Mullet J.E."/>
        </authorList>
    </citation>
    <scope>NUCLEOTIDE SEQUENCE [LARGE SCALE GENOMIC DNA]</scope>
    <source>
        <strain evidence="9">cv. BTx623</strain>
    </source>
</reference>
<dbReference type="InParanoid" id="A0A1B6PB60"/>
<accession>A0A1B6PB60</accession>
<dbReference type="InterPro" id="IPR040911">
    <property type="entry name" value="Exostosin_GT47"/>
</dbReference>
<dbReference type="GO" id="GO:0016757">
    <property type="term" value="F:glycosyltransferase activity"/>
    <property type="evidence" value="ECO:0007669"/>
    <property type="project" value="UniProtKB-KW"/>
</dbReference>
<evidence type="ECO:0000256" key="5">
    <source>
        <dbReference type="ARBA" id="ARBA00023034"/>
    </source>
</evidence>
<reference evidence="8" key="2">
    <citation type="submission" date="2017-02" db="EMBL/GenBank/DDBJ databases">
        <title>WGS assembly of Sorghum bicolor.</title>
        <authorList>
            <person name="Paterson A."/>
            <person name="Mullet J."/>
            <person name="Bowers J."/>
            <person name="Bruggmann R."/>
            <person name="Dubchak I."/>
            <person name="Grimwood J."/>
            <person name="Gundlach H."/>
            <person name="Haberer G."/>
            <person name="Hellsten U."/>
            <person name="Mitros T."/>
            <person name="Poliakov A."/>
            <person name="Schmutz J."/>
            <person name="Spannagl M."/>
            <person name="Tang H."/>
            <person name="Wang X."/>
            <person name="Wicker T."/>
            <person name="Bharti A."/>
            <person name="Chapman J."/>
            <person name="Feltus F."/>
            <person name="Gowik U."/>
            <person name="Grigoriev I."/>
            <person name="Lyons E."/>
            <person name="Maher C."/>
            <person name="Martis M."/>
            <person name="Narechania A."/>
            <person name="Otillar R."/>
            <person name="Penning B."/>
            <person name="Salamov A."/>
            <person name="Wang Y."/>
            <person name="Zhang L."/>
            <person name="Carpita N."/>
            <person name="Freeling M."/>
            <person name="Gingle A."/>
            <person name="Hash C."/>
            <person name="Keller B."/>
            <person name="Klein P."/>
            <person name="Kresovich S."/>
            <person name="Mccann M."/>
            <person name="Ming R."/>
            <person name="Peterson D."/>
            <person name="Rahman M."/>
            <person name="Ware D."/>
            <person name="Westhoff P."/>
            <person name="Mayer K."/>
            <person name="Messing J."/>
            <person name="Sims D."/>
            <person name="Jenkins J."/>
            <person name="Shu S."/>
            <person name="Rokhsar D."/>
        </authorList>
    </citation>
    <scope>NUCLEOTIDE SEQUENCE</scope>
</reference>
<feature type="compositionally biased region" description="Low complexity" evidence="6">
    <location>
        <begin position="85"/>
        <end position="102"/>
    </location>
</feature>
<dbReference type="Gramene" id="KXG22877">
    <property type="protein sequence ID" value="KXG22877"/>
    <property type="gene ID" value="SORBI_3008G021000"/>
</dbReference>
<comment type="similarity">
    <text evidence="2">Belongs to the glycosyltransferase 47 family.</text>
</comment>
<comment type="subcellular location">
    <subcellularLocation>
        <location evidence="1">Golgi apparatus membrane</location>
        <topology evidence="1">Single-pass type II membrane protein</topology>
    </subcellularLocation>
</comment>
<evidence type="ECO:0000256" key="4">
    <source>
        <dbReference type="ARBA" id="ARBA00022968"/>
    </source>
</evidence>
<dbReference type="Pfam" id="PF03016">
    <property type="entry name" value="Exostosin_GT47"/>
    <property type="match status" value="1"/>
</dbReference>
<name>A0A1B6PB60_SORBI</name>
<protein>
    <recommendedName>
        <fullName evidence="7">Exostosin GT47 domain-containing protein</fullName>
    </recommendedName>
</protein>
<dbReference type="GO" id="GO:0000139">
    <property type="term" value="C:Golgi membrane"/>
    <property type="evidence" value="ECO:0007669"/>
    <property type="project" value="UniProtKB-SubCell"/>
</dbReference>
<dbReference type="AlphaFoldDB" id="A0A1B6PB60"/>
<evidence type="ECO:0000256" key="2">
    <source>
        <dbReference type="ARBA" id="ARBA00010271"/>
    </source>
</evidence>
<keyword evidence="5" id="KW-0333">Golgi apparatus</keyword>
<dbReference type="OMA" id="HRMFITR"/>
<dbReference type="SMR" id="A0A1B6PB60"/>
<dbReference type="EMBL" id="CM000767">
    <property type="protein sequence ID" value="KXG22877.1"/>
    <property type="molecule type" value="Genomic_DNA"/>
</dbReference>
<dbReference type="PANTHER" id="PTHR11062">
    <property type="entry name" value="EXOSTOSIN HEPARAN SULFATE GLYCOSYLTRANSFERASE -RELATED"/>
    <property type="match status" value="1"/>
</dbReference>
<keyword evidence="3" id="KW-0808">Transferase</keyword>
<evidence type="ECO:0000259" key="7">
    <source>
        <dbReference type="Pfam" id="PF03016"/>
    </source>
</evidence>
<sequence length="495" mass="54802">MAPRGRTLLLPLAAATLLVASTIFLFAAVGARWRPADTGLPVPPHHAFPTAVPAAVTSTASSSPNATAGDKELSFLDENGQPDDPSSVSASSSTSSTTSAPVRCDPRADAAVKVFMYDLPPEFHFGLLGWSPPSADSVWPDVTPGSSPPPPRYPGGLNQQHSVEYWLTLDLLSSSSSTPPPCGRHSAVRVADSRDADLVFVPFFASLSYNRHSRPVPPEKVSRDRALQEKLVAYLTARPEWRRFGGADHVIVAHHPNSLLRARETLSPAVFVLSDFGRYPPRVASLEKDVIAPYKHMAKTFINDSAEFDDRPTLLYFRGAIYRKEGGSIRQELYYMLKDEKDVYFSFGSVQDHGASKASQGMHSSKFCLNIAGDTPSSNRLFDAIVSHCVPVIISDNIELPYEDVLDYSKFSIFVRSSDAVKKGYLMQLLSGVSKQQWTKMWNRLKEVDKHFEYQYPSQKDDAVQMIWQALSRKVPTIKLKVHRSSRFSRSDRGK</sequence>